<dbReference type="Gene3D" id="1.20.58.420">
    <property type="entry name" value="AHSP"/>
    <property type="match status" value="1"/>
</dbReference>
<keyword evidence="3" id="KW-0067">ATP-binding</keyword>
<name>A0ABP1S753_9HEXA</name>
<keyword evidence="8" id="KW-1185">Reference proteome</keyword>
<dbReference type="Gene3D" id="3.30.420.40">
    <property type="match status" value="2"/>
</dbReference>
<dbReference type="PROSITE" id="PS01036">
    <property type="entry name" value="HSP70_3"/>
    <property type="match status" value="1"/>
</dbReference>
<organism evidence="7 8">
    <name type="scientific">Orchesella dallaii</name>
    <dbReference type="NCBI Taxonomy" id="48710"/>
    <lineage>
        <taxon>Eukaryota</taxon>
        <taxon>Metazoa</taxon>
        <taxon>Ecdysozoa</taxon>
        <taxon>Arthropoda</taxon>
        <taxon>Hexapoda</taxon>
        <taxon>Collembola</taxon>
        <taxon>Entomobryomorpha</taxon>
        <taxon>Entomobryoidea</taxon>
        <taxon>Orchesellidae</taxon>
        <taxon>Orchesellinae</taxon>
        <taxon>Orchesella</taxon>
    </lineage>
</organism>
<dbReference type="InterPro" id="IPR030386">
    <property type="entry name" value="G_GB1_RHD3_dom"/>
</dbReference>
<sequence>MSMSDQPLQLIRFGQRSETDEKTEALINHDVLNSILKQCGDHPICVICICGPSRKGKSFILGYMIRYYEALEKEQWDWMDHSNPRKPLTGFQFENRVAPLTKGIWIWSRPFIVPSTSNGKPVAVLLVDTQGTGDEYTTESEMTTIVSLSLLFSSKMIFNFFTLLDEKTLGAFDTYIQYGLLAKEKDDEEERKPFQNILFLIRDWNCPDDFHYGLEGGQEFLGELLKLKNGQPKEAQRVRTSIKDCFEEINCFLMPHIGRKALTPSFTGSVSELDKEFAEYLEDFVGNYLDPKNLVIKQILGSELTAPEFKSYLESYVKIFNSDQLPKAICVWDATVEATSRNLIDKALKSYVDGMTKLCGENVSYIPEQILKKHQSEEKIKALSLFTNAKKFGTEEKCEKFEDKLLKLINNEAKQFNTENDTRRRDFISQLEENAQKEFQKRLQSAFPLKQEENSEGIPIFFEEKQITQLALNMREEIVKDFEEKFTQETERVRKQLVQKLNSSLDEIIKALVNANEVQKGKAEEIFFSLQKQLVSDYSSEFGGFSKENEFAESKALEELHENLKKETISSFNKKTAVANQNINQNDLLAVNESREKWEIELKTCLDKEFQGLLNSHERNLTQISSRMEDTVEKSVESYSQEMGKYVATSCESQSELEIYHEKNSSVLLSSFNDTQNPYPTSSSERVKLSEKLEKALNTVFESLKQKLEQEIRGLDDFYCVAVEGSVERYGETMNGVIQTLDSPEKLEELHVQTMEKEMKLLEEAQVSGENENLRRANLPRYLSQLERAIASNFEIILKDFTHQMEKGESSAIQWKMECLTQYETAMKNHMKTVSSMEELKSKHDEESLSAGELLMDKVTAGGIPQVSFDKLSSEFEQELEGKWEEIKGNFRTKLEALQSKINERLQSALDLYRNEMETHFKNNQFIHPLILQDLHDIAVEVVFKNVFAPENVQDQDDSQANYSGVSEQAIRTALDKIFQDYSTRNDMNLNQKYVPAIGIDLGTTNCCVSVYKNGEVQTIPSKGRSNFNTTPSYVTFNEEGTRCVSYGHAAKDEYYVTPKNTIFDVKRIIGKSMGDEDLLKDKETWPFSVIAGEKGQPMIKVGTEGVLHTPPGISALLLAHLRESVEEYLMLSPQSIKKAVITVPAYFDSDQRQATVDAGTIAGFDKVDLLTEPVAAAIAYKLNRNDKKVKKVLVYDLGGGTFDVAVIDVESGVNVHAIGGDKHLGGEDFDRRLMEHCARDFTAQTGIEILPPLDCPMQLDERTLHRVRRLQARCEIAKKNLSTAKSAVVSVDAFYGDHDLRVEVTQETFVKLNEDYFQKTIRIVEDTIRSADGVQEKDIDEVILVGGSTAIPRVRELLQDHFNGKALNYSVDVDEAIAYGAAHQAAIINGADVKSTMNLKVQDVVPMSLGVEIVTREFSVIVERNTKIPCTKQGVYRTVDDDQTDILFKVYQGEKAMAADNRLLGKFTLSGLPPNRAGMEKADVSMEIDAMGILHVTAVSKSLNHVQAKLVISEESQRIERSQLLKLREENARMIMAQS</sequence>
<evidence type="ECO:0000259" key="6">
    <source>
        <dbReference type="PROSITE" id="PS51715"/>
    </source>
</evidence>
<keyword evidence="4" id="KW-0342">GTP-binding</keyword>
<dbReference type="CDD" id="cd24028">
    <property type="entry name" value="ASKHA_NBD_HSP70_HSPA1-like"/>
    <property type="match status" value="1"/>
</dbReference>
<dbReference type="Proteomes" id="UP001642540">
    <property type="component" value="Unassembled WGS sequence"/>
</dbReference>
<evidence type="ECO:0000313" key="7">
    <source>
        <dbReference type="EMBL" id="CAL8145537.1"/>
    </source>
</evidence>
<feature type="domain" description="GB1/RHD3-type G" evidence="6">
    <location>
        <begin position="41"/>
        <end position="293"/>
    </location>
</feature>
<dbReference type="PANTHER" id="PTHR19375">
    <property type="entry name" value="HEAT SHOCK PROTEIN 70KDA"/>
    <property type="match status" value="1"/>
</dbReference>
<dbReference type="InterPro" id="IPR036543">
    <property type="entry name" value="Guanylate-bd_C_sf"/>
</dbReference>
<dbReference type="SUPFAM" id="SSF48340">
    <property type="entry name" value="Interferon-induced guanylate-binding protein 1 (GBP1), C-terminal domain"/>
    <property type="match status" value="1"/>
</dbReference>
<accession>A0ABP1S753</accession>
<dbReference type="Gene3D" id="3.30.30.30">
    <property type="match status" value="1"/>
</dbReference>
<dbReference type="PROSITE" id="PS51715">
    <property type="entry name" value="G_GB1_RHD3"/>
    <property type="match status" value="1"/>
</dbReference>
<reference evidence="7 8" key="1">
    <citation type="submission" date="2024-08" db="EMBL/GenBank/DDBJ databases">
        <authorList>
            <person name="Cucini C."/>
            <person name="Frati F."/>
        </authorList>
    </citation>
    <scope>NUCLEOTIDE SEQUENCE [LARGE SCALE GENOMIC DNA]</scope>
</reference>
<dbReference type="SUPFAM" id="SSF53067">
    <property type="entry name" value="Actin-like ATPase domain"/>
    <property type="match status" value="2"/>
</dbReference>
<evidence type="ECO:0000256" key="2">
    <source>
        <dbReference type="ARBA" id="ARBA00022741"/>
    </source>
</evidence>
<evidence type="ECO:0000256" key="3">
    <source>
        <dbReference type="ARBA" id="ARBA00022840"/>
    </source>
</evidence>
<proteinExistence type="inferred from homology"/>
<dbReference type="InterPro" id="IPR018181">
    <property type="entry name" value="Heat_shock_70_CS"/>
</dbReference>
<evidence type="ECO:0000256" key="1">
    <source>
        <dbReference type="ARBA" id="ARBA00007381"/>
    </source>
</evidence>
<comment type="similarity">
    <text evidence="5">Belongs to the TRAFAC class dynamin-like GTPase superfamily. GB1/RHD3 GTPase family.</text>
</comment>
<comment type="caution">
    <text evidence="7">The sequence shown here is derived from an EMBL/GenBank/DDBJ whole genome shotgun (WGS) entry which is preliminary data.</text>
</comment>
<evidence type="ECO:0000256" key="5">
    <source>
        <dbReference type="PROSITE-ProRule" id="PRU01052"/>
    </source>
</evidence>
<keyword evidence="2" id="KW-0547">Nucleotide-binding</keyword>
<dbReference type="PROSITE" id="PS00297">
    <property type="entry name" value="HSP70_1"/>
    <property type="match status" value="1"/>
</dbReference>
<dbReference type="Gene3D" id="3.40.50.300">
    <property type="entry name" value="P-loop containing nucleotide triphosphate hydrolases"/>
    <property type="match status" value="1"/>
</dbReference>
<dbReference type="Pfam" id="PF02263">
    <property type="entry name" value="GBP"/>
    <property type="match status" value="1"/>
</dbReference>
<protein>
    <recommendedName>
        <fullName evidence="6">GB1/RHD3-type G domain-containing protein</fullName>
    </recommendedName>
</protein>
<gene>
    <name evidence="7" type="ORF">ODALV1_LOCUS30523</name>
</gene>
<comment type="similarity">
    <text evidence="1">Belongs to the heat shock protein 70 family.</text>
</comment>
<dbReference type="EMBL" id="CAXLJM020000164">
    <property type="protein sequence ID" value="CAL8145537.1"/>
    <property type="molecule type" value="Genomic_DNA"/>
</dbReference>
<dbReference type="Gene3D" id="2.60.34.10">
    <property type="entry name" value="Substrate Binding Domain Of DNAk, Chain A, domain 1"/>
    <property type="match status" value="1"/>
</dbReference>
<dbReference type="Pfam" id="PF00012">
    <property type="entry name" value="HSP70"/>
    <property type="match status" value="1"/>
</dbReference>
<evidence type="ECO:0000313" key="8">
    <source>
        <dbReference type="Proteomes" id="UP001642540"/>
    </source>
</evidence>
<dbReference type="PRINTS" id="PR00301">
    <property type="entry name" value="HEATSHOCK70"/>
</dbReference>
<dbReference type="InterPro" id="IPR027417">
    <property type="entry name" value="P-loop_NTPase"/>
</dbReference>
<dbReference type="InterPro" id="IPR029047">
    <property type="entry name" value="HSP70_peptide-bd_sf"/>
</dbReference>
<dbReference type="SUPFAM" id="SSF100920">
    <property type="entry name" value="Heat shock protein 70kD (HSP70), peptide-binding domain"/>
    <property type="match status" value="1"/>
</dbReference>
<dbReference type="InterPro" id="IPR015894">
    <property type="entry name" value="Guanylate-bd_N"/>
</dbReference>
<dbReference type="InterPro" id="IPR043129">
    <property type="entry name" value="ATPase_NBD"/>
</dbReference>
<dbReference type="InterPro" id="IPR013126">
    <property type="entry name" value="Hsp_70_fam"/>
</dbReference>
<evidence type="ECO:0000256" key="4">
    <source>
        <dbReference type="ARBA" id="ARBA00023134"/>
    </source>
</evidence>
<dbReference type="SUPFAM" id="SSF52540">
    <property type="entry name" value="P-loop containing nucleoside triphosphate hydrolases"/>
    <property type="match status" value="1"/>
</dbReference>
<dbReference type="Gene3D" id="3.90.640.10">
    <property type="entry name" value="Actin, Chain A, domain 4"/>
    <property type="match status" value="1"/>
</dbReference>